<evidence type="ECO:0000256" key="7">
    <source>
        <dbReference type="ARBA" id="ARBA00023223"/>
    </source>
</evidence>
<dbReference type="SMART" id="SM00054">
    <property type="entry name" value="EFh"/>
    <property type="match status" value="3"/>
</dbReference>
<dbReference type="Gene3D" id="1.10.238.10">
    <property type="entry name" value="EF-hand"/>
    <property type="match status" value="1"/>
</dbReference>
<proteinExistence type="inferred from homology"/>
<dbReference type="Pfam" id="PF13202">
    <property type="entry name" value="EF-hand_5"/>
    <property type="match status" value="1"/>
</dbReference>
<evidence type="ECO:0000313" key="11">
    <source>
        <dbReference type="Proteomes" id="UP001652625"/>
    </source>
</evidence>
<comment type="similarity">
    <text evidence="1">Belongs to the recoverin family.</text>
</comment>
<keyword evidence="6" id="KW-0106">Calcium</keyword>
<name>A0ABM4BHH4_HYDVU</name>
<reference evidence="12" key="1">
    <citation type="submission" date="2025-08" db="UniProtKB">
        <authorList>
            <consortium name="RefSeq"/>
        </authorList>
    </citation>
    <scope>IDENTIFICATION</scope>
</reference>
<feature type="domain" description="EF-hand" evidence="10">
    <location>
        <begin position="107"/>
        <end position="142"/>
    </location>
</feature>
<gene>
    <name evidence="12" type="primary">LOC101236305</name>
</gene>
<feature type="domain" description="EF-hand" evidence="10">
    <location>
        <begin position="149"/>
        <end position="184"/>
    </location>
</feature>
<dbReference type="GeneID" id="101236305"/>
<organism evidence="11 12">
    <name type="scientific">Hydra vulgaris</name>
    <name type="common">Hydra</name>
    <name type="synonym">Hydra attenuata</name>
    <dbReference type="NCBI Taxonomy" id="6087"/>
    <lineage>
        <taxon>Eukaryota</taxon>
        <taxon>Metazoa</taxon>
        <taxon>Cnidaria</taxon>
        <taxon>Hydrozoa</taxon>
        <taxon>Hydroidolina</taxon>
        <taxon>Anthoathecata</taxon>
        <taxon>Aplanulata</taxon>
        <taxon>Hydridae</taxon>
        <taxon>Hydra</taxon>
    </lineage>
</organism>
<dbReference type="PROSITE" id="PS50222">
    <property type="entry name" value="EF_HAND_2"/>
    <property type="match status" value="3"/>
</dbReference>
<feature type="domain" description="EF-hand" evidence="10">
    <location>
        <begin position="71"/>
        <end position="106"/>
    </location>
</feature>
<dbReference type="PANTHER" id="PTHR23055">
    <property type="entry name" value="CALCIUM BINDING PROTEINS"/>
    <property type="match status" value="1"/>
</dbReference>
<keyword evidence="3" id="KW-0519">Myristate</keyword>
<dbReference type="PRINTS" id="PR00450">
    <property type="entry name" value="RECOVERIN"/>
</dbReference>
<dbReference type="PROSITE" id="PS00018">
    <property type="entry name" value="EF_HAND_1"/>
    <property type="match status" value="3"/>
</dbReference>
<dbReference type="CDD" id="cd00051">
    <property type="entry name" value="EFh"/>
    <property type="match status" value="2"/>
</dbReference>
<keyword evidence="9" id="KW-0449">Lipoprotein</keyword>
<evidence type="ECO:0000256" key="1">
    <source>
        <dbReference type="ARBA" id="ARBA00006049"/>
    </source>
</evidence>
<dbReference type="PANTHER" id="PTHR23055:SF178">
    <property type="entry name" value="NEUROCALCIN HOMOLOG"/>
    <property type="match status" value="1"/>
</dbReference>
<dbReference type="InterPro" id="IPR028846">
    <property type="entry name" value="Recoverin"/>
</dbReference>
<dbReference type="Pfam" id="PF13499">
    <property type="entry name" value="EF-hand_7"/>
    <property type="match status" value="1"/>
</dbReference>
<sequence>MGQFESSLSSLFKNESNVESLAEQTKFTREEIRAMNEKFKNEYPKGYLTEEEFIKVYCEHATVSSNRTAVSAKLVAKKIFQSLDRSKDGKVDFKELVCLLSISTHGTVEEKLRWVFTVYDINNDGKLSLNEIGSIVRSMQSLNPNEKKMSDKEIKDMFSRCDKNNDGTITVDEFVHASKSTPAFLKLITDNINSATS</sequence>
<evidence type="ECO:0000256" key="8">
    <source>
        <dbReference type="ARBA" id="ARBA00023262"/>
    </source>
</evidence>
<evidence type="ECO:0000256" key="4">
    <source>
        <dbReference type="ARBA" id="ARBA00022723"/>
    </source>
</evidence>
<dbReference type="InterPro" id="IPR002048">
    <property type="entry name" value="EF_hand_dom"/>
</dbReference>
<dbReference type="RefSeq" id="XP_065648469.1">
    <property type="nucleotide sequence ID" value="XM_065792397.1"/>
</dbReference>
<protein>
    <submittedName>
        <fullName evidence="12">Neurocalcin</fullName>
    </submittedName>
</protein>
<evidence type="ECO:0000256" key="5">
    <source>
        <dbReference type="ARBA" id="ARBA00022737"/>
    </source>
</evidence>
<keyword evidence="7" id="KW-0455">Luminescence</keyword>
<dbReference type="Proteomes" id="UP001652625">
    <property type="component" value="Chromosome 03"/>
</dbReference>
<evidence type="ECO:0000313" key="12">
    <source>
        <dbReference type="RefSeq" id="XP_065648469.1"/>
    </source>
</evidence>
<evidence type="ECO:0000256" key="2">
    <source>
        <dbReference type="ARBA" id="ARBA00007828"/>
    </source>
</evidence>
<evidence type="ECO:0000256" key="9">
    <source>
        <dbReference type="ARBA" id="ARBA00023288"/>
    </source>
</evidence>
<dbReference type="InterPro" id="IPR011992">
    <property type="entry name" value="EF-hand-dom_pair"/>
</dbReference>
<keyword evidence="11" id="KW-1185">Reference proteome</keyword>
<dbReference type="SUPFAM" id="SSF47473">
    <property type="entry name" value="EF-hand"/>
    <property type="match status" value="1"/>
</dbReference>
<accession>A0ABM4BHH4</accession>
<evidence type="ECO:0000256" key="6">
    <source>
        <dbReference type="ARBA" id="ARBA00022837"/>
    </source>
</evidence>
<evidence type="ECO:0000259" key="10">
    <source>
        <dbReference type="PROSITE" id="PS50222"/>
    </source>
</evidence>
<comment type="similarity">
    <text evidence="2">Belongs to the aequorin family.</text>
</comment>
<keyword evidence="8" id="KW-0599">Photoprotein</keyword>
<dbReference type="InterPro" id="IPR018247">
    <property type="entry name" value="EF_Hand_1_Ca_BS"/>
</dbReference>
<evidence type="ECO:0000256" key="3">
    <source>
        <dbReference type="ARBA" id="ARBA00022707"/>
    </source>
</evidence>
<keyword evidence="5" id="KW-0677">Repeat</keyword>
<keyword evidence="4" id="KW-0479">Metal-binding</keyword>